<dbReference type="AlphaFoldDB" id="A0AAN7AL09"/>
<organism evidence="2 3">
    <name type="scientific">Podospora australis</name>
    <dbReference type="NCBI Taxonomy" id="1536484"/>
    <lineage>
        <taxon>Eukaryota</taxon>
        <taxon>Fungi</taxon>
        <taxon>Dikarya</taxon>
        <taxon>Ascomycota</taxon>
        <taxon>Pezizomycotina</taxon>
        <taxon>Sordariomycetes</taxon>
        <taxon>Sordariomycetidae</taxon>
        <taxon>Sordariales</taxon>
        <taxon>Podosporaceae</taxon>
        <taxon>Podospora</taxon>
    </lineage>
</organism>
<dbReference type="Proteomes" id="UP001302126">
    <property type="component" value="Unassembled WGS sequence"/>
</dbReference>
<dbReference type="EMBL" id="MU864365">
    <property type="protein sequence ID" value="KAK4190584.1"/>
    <property type="molecule type" value="Genomic_DNA"/>
</dbReference>
<sequence length="115" mass="13346">MIPPSFFFFLFNMRLDPASSQFIAFFFTFHFAPIRGGQICLSGFMDHTGSIGAAESAFVFTVRGMVLCFVKLCIVFGCIFACRRLDFLPGFMRRRQRLVSSYLYPQRFRIQRLVL</sequence>
<reference evidence="2" key="2">
    <citation type="submission" date="2023-05" db="EMBL/GenBank/DDBJ databases">
        <authorList>
            <consortium name="Lawrence Berkeley National Laboratory"/>
            <person name="Steindorff A."/>
            <person name="Hensen N."/>
            <person name="Bonometti L."/>
            <person name="Westerberg I."/>
            <person name="Brannstrom I.O."/>
            <person name="Guillou S."/>
            <person name="Cros-Aarteil S."/>
            <person name="Calhoun S."/>
            <person name="Haridas S."/>
            <person name="Kuo A."/>
            <person name="Mondo S."/>
            <person name="Pangilinan J."/>
            <person name="Riley R."/>
            <person name="Labutti K."/>
            <person name="Andreopoulos B."/>
            <person name="Lipzen A."/>
            <person name="Chen C."/>
            <person name="Yanf M."/>
            <person name="Daum C."/>
            <person name="Ng V."/>
            <person name="Clum A."/>
            <person name="Ohm R."/>
            <person name="Martin F."/>
            <person name="Silar P."/>
            <person name="Natvig D."/>
            <person name="Lalanne C."/>
            <person name="Gautier V."/>
            <person name="Ament-Velasquez S.L."/>
            <person name="Kruys A."/>
            <person name="Hutchinson M.I."/>
            <person name="Powell A.J."/>
            <person name="Barry K."/>
            <person name="Miller A.N."/>
            <person name="Grigoriev I.V."/>
            <person name="Debuchy R."/>
            <person name="Gladieux P."/>
            <person name="Thoren M.H."/>
            <person name="Johannesson H."/>
        </authorList>
    </citation>
    <scope>NUCLEOTIDE SEQUENCE</scope>
    <source>
        <strain evidence="2">PSN309</strain>
    </source>
</reference>
<reference evidence="2" key="1">
    <citation type="journal article" date="2023" name="Mol. Phylogenet. Evol.">
        <title>Genome-scale phylogeny and comparative genomics of the fungal order Sordariales.</title>
        <authorList>
            <person name="Hensen N."/>
            <person name="Bonometti L."/>
            <person name="Westerberg I."/>
            <person name="Brannstrom I.O."/>
            <person name="Guillou S."/>
            <person name="Cros-Aarteil S."/>
            <person name="Calhoun S."/>
            <person name="Haridas S."/>
            <person name="Kuo A."/>
            <person name="Mondo S."/>
            <person name="Pangilinan J."/>
            <person name="Riley R."/>
            <person name="LaButti K."/>
            <person name="Andreopoulos B."/>
            <person name="Lipzen A."/>
            <person name="Chen C."/>
            <person name="Yan M."/>
            <person name="Daum C."/>
            <person name="Ng V."/>
            <person name="Clum A."/>
            <person name="Steindorff A."/>
            <person name="Ohm R.A."/>
            <person name="Martin F."/>
            <person name="Silar P."/>
            <person name="Natvig D.O."/>
            <person name="Lalanne C."/>
            <person name="Gautier V."/>
            <person name="Ament-Velasquez S.L."/>
            <person name="Kruys A."/>
            <person name="Hutchinson M.I."/>
            <person name="Powell A.J."/>
            <person name="Barry K."/>
            <person name="Miller A.N."/>
            <person name="Grigoriev I.V."/>
            <person name="Debuchy R."/>
            <person name="Gladieux P."/>
            <person name="Hiltunen Thoren M."/>
            <person name="Johannesson H."/>
        </authorList>
    </citation>
    <scope>NUCLEOTIDE SEQUENCE</scope>
    <source>
        <strain evidence="2">PSN309</strain>
    </source>
</reference>
<evidence type="ECO:0000313" key="2">
    <source>
        <dbReference type="EMBL" id="KAK4190584.1"/>
    </source>
</evidence>
<comment type="caution">
    <text evidence="2">The sequence shown here is derived from an EMBL/GenBank/DDBJ whole genome shotgun (WGS) entry which is preliminary data.</text>
</comment>
<evidence type="ECO:0000256" key="1">
    <source>
        <dbReference type="SAM" id="Phobius"/>
    </source>
</evidence>
<keyword evidence="1" id="KW-0472">Membrane</keyword>
<keyword evidence="1" id="KW-1133">Transmembrane helix</keyword>
<proteinExistence type="predicted"/>
<keyword evidence="1" id="KW-0812">Transmembrane</keyword>
<gene>
    <name evidence="2" type="ORF">QBC35DRAFT_75286</name>
</gene>
<accession>A0AAN7AL09</accession>
<feature type="transmembrane region" description="Helical" evidence="1">
    <location>
        <begin position="60"/>
        <end position="85"/>
    </location>
</feature>
<protein>
    <submittedName>
        <fullName evidence="2">Uncharacterized protein</fullName>
    </submittedName>
</protein>
<keyword evidence="3" id="KW-1185">Reference proteome</keyword>
<evidence type="ECO:0000313" key="3">
    <source>
        <dbReference type="Proteomes" id="UP001302126"/>
    </source>
</evidence>
<name>A0AAN7AL09_9PEZI</name>